<name>B3EIC7_CHLL2</name>
<organism evidence="1 2">
    <name type="scientific">Chlorobium limicola (strain DSM 245 / NBRC 103803 / 6330)</name>
    <dbReference type="NCBI Taxonomy" id="290315"/>
    <lineage>
        <taxon>Bacteria</taxon>
        <taxon>Pseudomonadati</taxon>
        <taxon>Chlorobiota</taxon>
        <taxon>Chlorobiia</taxon>
        <taxon>Chlorobiales</taxon>
        <taxon>Chlorobiaceae</taxon>
        <taxon>Chlorobium/Pelodictyon group</taxon>
        <taxon>Chlorobium</taxon>
    </lineage>
</organism>
<evidence type="ECO:0000313" key="2">
    <source>
        <dbReference type="Proteomes" id="UP000008841"/>
    </source>
</evidence>
<proteinExistence type="predicted"/>
<protein>
    <submittedName>
        <fullName evidence="1">Uncharacterized protein</fullName>
    </submittedName>
</protein>
<dbReference type="AlphaFoldDB" id="B3EIC7"/>
<dbReference type="RefSeq" id="WP_012465836.1">
    <property type="nucleotide sequence ID" value="NC_010803.1"/>
</dbReference>
<dbReference type="OrthoDB" id="8481683at2"/>
<sequence precursor="true">MERITKNLLVMLLGIFMMITGSRYSAAAPRPRIGPMTIQGNIETITWNPEKFRKGLYTIRNGKRHNASGSLGHDRTVPAHYSIFLSGTTVHNEAGADPEYSFKSGAKIRIVINHPENNGFLKKGMRITIYGYTVNGDEGGDWYRYRKLSILHR</sequence>
<dbReference type="EMBL" id="CP001097">
    <property type="protein sequence ID" value="ACD89957.1"/>
    <property type="molecule type" value="Genomic_DNA"/>
</dbReference>
<gene>
    <name evidence="1" type="ordered locus">Clim_0878</name>
</gene>
<accession>B3EIC7</accession>
<dbReference type="KEGG" id="cli:Clim_0878"/>
<reference evidence="1 2" key="1">
    <citation type="submission" date="2008-05" db="EMBL/GenBank/DDBJ databases">
        <title>Complete sequence of Chlorobium limicola DSM 245.</title>
        <authorList>
            <consortium name="US DOE Joint Genome Institute"/>
            <person name="Lucas S."/>
            <person name="Copeland A."/>
            <person name="Lapidus A."/>
            <person name="Glavina del Rio T."/>
            <person name="Dalin E."/>
            <person name="Tice H."/>
            <person name="Bruce D."/>
            <person name="Goodwin L."/>
            <person name="Pitluck S."/>
            <person name="Schmutz J."/>
            <person name="Larimer F."/>
            <person name="Land M."/>
            <person name="Hauser L."/>
            <person name="Kyrpides N."/>
            <person name="Ovchinnikova G."/>
            <person name="Zhao F."/>
            <person name="Li T."/>
            <person name="Liu Z."/>
            <person name="Overmann J."/>
            <person name="Bryant D.A."/>
            <person name="Richardson P."/>
        </authorList>
    </citation>
    <scope>NUCLEOTIDE SEQUENCE [LARGE SCALE GENOMIC DNA]</scope>
    <source>
        <strain evidence="2">DSM 245 / NBRC 103803 / 6330</strain>
    </source>
</reference>
<evidence type="ECO:0000313" key="1">
    <source>
        <dbReference type="EMBL" id="ACD89957.1"/>
    </source>
</evidence>
<dbReference type="HOGENOM" id="CLU_1709982_0_0_10"/>
<dbReference type="Proteomes" id="UP000008841">
    <property type="component" value="Chromosome"/>
</dbReference>